<dbReference type="GO" id="GO:0019706">
    <property type="term" value="F:protein-cysteine S-palmitoyltransferase activity"/>
    <property type="evidence" value="ECO:0007669"/>
    <property type="project" value="UniProtKB-EC"/>
</dbReference>
<accession>A0A816FHR4</accession>
<proteinExistence type="inferred from homology"/>
<feature type="transmembrane region" description="Helical" evidence="7">
    <location>
        <begin position="161"/>
        <end position="184"/>
    </location>
</feature>
<reference evidence="9" key="1">
    <citation type="submission" date="2021-02" db="EMBL/GenBank/DDBJ databases">
        <authorList>
            <person name="Nowell W R."/>
        </authorList>
    </citation>
    <scope>NUCLEOTIDE SEQUENCE</scope>
</reference>
<dbReference type="InterPro" id="IPR001594">
    <property type="entry name" value="Palmitoyltrfase_DHHC"/>
</dbReference>
<keyword evidence="6 7" id="KW-0012">Acyltransferase</keyword>
<dbReference type="PANTHER" id="PTHR12246">
    <property type="entry name" value="PALMITOYLTRANSFERASE ZDHHC16"/>
    <property type="match status" value="1"/>
</dbReference>
<comment type="domain">
    <text evidence="7">The DHHC domain is required for palmitoyltransferase activity.</text>
</comment>
<evidence type="ECO:0000259" key="8">
    <source>
        <dbReference type="Pfam" id="PF01529"/>
    </source>
</evidence>
<keyword evidence="4 7" id="KW-1133">Transmembrane helix</keyword>
<comment type="similarity">
    <text evidence="7">Belongs to the DHHC palmitoyltransferase family.</text>
</comment>
<evidence type="ECO:0000256" key="4">
    <source>
        <dbReference type="ARBA" id="ARBA00022989"/>
    </source>
</evidence>
<feature type="domain" description="Palmitoyltransferase DHHC" evidence="8">
    <location>
        <begin position="62"/>
        <end position="201"/>
    </location>
</feature>
<evidence type="ECO:0000256" key="3">
    <source>
        <dbReference type="ARBA" id="ARBA00022692"/>
    </source>
</evidence>
<keyword evidence="5 7" id="KW-0472">Membrane</keyword>
<dbReference type="Proteomes" id="UP000663828">
    <property type="component" value="Unassembled WGS sequence"/>
</dbReference>
<evidence type="ECO:0000313" key="10">
    <source>
        <dbReference type="Proteomes" id="UP000663828"/>
    </source>
</evidence>
<evidence type="ECO:0000313" key="9">
    <source>
        <dbReference type="EMBL" id="CAF1661775.1"/>
    </source>
</evidence>
<evidence type="ECO:0000256" key="7">
    <source>
        <dbReference type="RuleBase" id="RU079119"/>
    </source>
</evidence>
<dbReference type="AlphaFoldDB" id="A0A816FHR4"/>
<evidence type="ECO:0000256" key="6">
    <source>
        <dbReference type="ARBA" id="ARBA00023315"/>
    </source>
</evidence>
<evidence type="ECO:0000256" key="1">
    <source>
        <dbReference type="ARBA" id="ARBA00004141"/>
    </source>
</evidence>
<evidence type="ECO:0000256" key="2">
    <source>
        <dbReference type="ARBA" id="ARBA00022679"/>
    </source>
</evidence>
<dbReference type="GO" id="GO:0016020">
    <property type="term" value="C:membrane"/>
    <property type="evidence" value="ECO:0007669"/>
    <property type="project" value="UniProtKB-SubCell"/>
</dbReference>
<comment type="caution">
    <text evidence="9">The sequence shown here is derived from an EMBL/GenBank/DDBJ whole genome shotgun (WGS) entry which is preliminary data.</text>
</comment>
<gene>
    <name evidence="9" type="ORF">XAT740_LOCUS57011</name>
</gene>
<dbReference type="InterPro" id="IPR039859">
    <property type="entry name" value="PFA4/ZDH16/20/ERF2-like"/>
</dbReference>
<feature type="transmembrane region" description="Helical" evidence="7">
    <location>
        <begin position="106"/>
        <end position="126"/>
    </location>
</feature>
<keyword evidence="2 7" id="KW-0808">Transferase</keyword>
<feature type="transmembrane region" description="Helical" evidence="7">
    <location>
        <begin position="138"/>
        <end position="155"/>
    </location>
</feature>
<dbReference type="PROSITE" id="PS50216">
    <property type="entry name" value="DHHC"/>
    <property type="match status" value="1"/>
</dbReference>
<dbReference type="Pfam" id="PF01529">
    <property type="entry name" value="DHHC"/>
    <property type="match status" value="1"/>
</dbReference>
<comment type="catalytic activity">
    <reaction evidence="7">
        <text>L-cysteinyl-[protein] + hexadecanoyl-CoA = S-hexadecanoyl-L-cysteinyl-[protein] + CoA</text>
        <dbReference type="Rhea" id="RHEA:36683"/>
        <dbReference type="Rhea" id="RHEA-COMP:10131"/>
        <dbReference type="Rhea" id="RHEA-COMP:11032"/>
        <dbReference type="ChEBI" id="CHEBI:29950"/>
        <dbReference type="ChEBI" id="CHEBI:57287"/>
        <dbReference type="ChEBI" id="CHEBI:57379"/>
        <dbReference type="ChEBI" id="CHEBI:74151"/>
        <dbReference type="EC" id="2.3.1.225"/>
    </reaction>
</comment>
<keyword evidence="10" id="KW-1185">Reference proteome</keyword>
<feature type="non-terminal residue" evidence="9">
    <location>
        <position position="1"/>
    </location>
</feature>
<evidence type="ECO:0000256" key="5">
    <source>
        <dbReference type="ARBA" id="ARBA00023136"/>
    </source>
</evidence>
<dbReference type="EC" id="2.3.1.225" evidence="7"/>
<keyword evidence="3 7" id="KW-0812">Transmembrane</keyword>
<feature type="transmembrane region" description="Helical" evidence="7">
    <location>
        <begin position="7"/>
        <end position="26"/>
    </location>
</feature>
<protein>
    <recommendedName>
        <fullName evidence="7">Palmitoyltransferase</fullName>
        <ecNumber evidence="7">2.3.1.225</ecNumber>
    </recommendedName>
</protein>
<name>A0A816FHR4_ADIRI</name>
<organism evidence="9 10">
    <name type="scientific">Adineta ricciae</name>
    <name type="common">Rotifer</name>
    <dbReference type="NCBI Taxonomy" id="249248"/>
    <lineage>
        <taxon>Eukaryota</taxon>
        <taxon>Metazoa</taxon>
        <taxon>Spiralia</taxon>
        <taxon>Gnathifera</taxon>
        <taxon>Rotifera</taxon>
        <taxon>Eurotatoria</taxon>
        <taxon>Bdelloidea</taxon>
        <taxon>Adinetida</taxon>
        <taxon>Adinetidae</taxon>
        <taxon>Adineta</taxon>
    </lineage>
</organism>
<comment type="subcellular location">
    <subcellularLocation>
        <location evidence="1">Membrane</location>
        <topology evidence="1">Multi-pass membrane protein</topology>
    </subcellularLocation>
</comment>
<dbReference type="EMBL" id="CAJNOR010011502">
    <property type="protein sequence ID" value="CAF1661775.1"/>
    <property type="molecule type" value="Genomic_DNA"/>
</dbReference>
<sequence length="262" mass="30579">KEILHLLFGFYAIFNVMGNLYLSMIIDTSVDTIICPVMLPAATIQANTVDNKSQDLIYYHCNWHYCHQCEVNVPPRSKHCFLCKRCILKHEHHCSFIGRCIGLRNVRYYVCFLVWTWIGLFYCNILHMDYTYELVGAFSWRVIIGCLFPLGAWLFSLLDHFSLLLSFLCSTSIMLSLYISTLIVQQFFLIVKSQTWHEYQHNIHLYDTGRSLPTNLQVVFGKRWQLVLFSPLISSSPIGDGMSFDMRMMETNDSQRIGTKRI</sequence>